<evidence type="ECO:0000313" key="2">
    <source>
        <dbReference type="EMBL" id="GAT61749.1"/>
    </source>
</evidence>
<dbReference type="GO" id="GO:0003677">
    <property type="term" value="F:DNA binding"/>
    <property type="evidence" value="ECO:0007669"/>
    <property type="project" value="InterPro"/>
</dbReference>
<keyword evidence="1" id="KW-0812">Transmembrane</keyword>
<gene>
    <name evidence="2" type="ORF">PJIAN_1332</name>
</gene>
<accession>A0A170YEP1</accession>
<protein>
    <submittedName>
        <fullName evidence="2">Uncharacterized protein</fullName>
    </submittedName>
</protein>
<proteinExistence type="predicted"/>
<name>A0A170YEP1_9BACT</name>
<reference evidence="3" key="1">
    <citation type="submission" date="2016-04" db="EMBL/GenBank/DDBJ databases">
        <title>Draft genome sequence of Paludibacter jiangxiensis strain NM7.</title>
        <authorList>
            <person name="Qiu Y."/>
            <person name="Matsuura N."/>
            <person name="Ohashi A."/>
            <person name="Tourlousse M.D."/>
            <person name="Sekiguchi Y."/>
        </authorList>
    </citation>
    <scope>NUCLEOTIDE SEQUENCE [LARGE SCALE GENOMIC DNA]</scope>
    <source>
        <strain evidence="3">NM7</strain>
    </source>
</reference>
<evidence type="ECO:0000313" key="3">
    <source>
        <dbReference type="Proteomes" id="UP000076586"/>
    </source>
</evidence>
<dbReference type="GO" id="GO:0006355">
    <property type="term" value="P:regulation of DNA-templated transcription"/>
    <property type="evidence" value="ECO:0007669"/>
    <property type="project" value="InterPro"/>
</dbReference>
<keyword evidence="1" id="KW-0472">Membrane</keyword>
<evidence type="ECO:0000256" key="1">
    <source>
        <dbReference type="SAM" id="Phobius"/>
    </source>
</evidence>
<dbReference type="Proteomes" id="UP000076586">
    <property type="component" value="Unassembled WGS sequence"/>
</dbReference>
<dbReference type="InterPro" id="IPR011990">
    <property type="entry name" value="TPR-like_helical_dom_sf"/>
</dbReference>
<comment type="caution">
    <text evidence="2">The sequence shown here is derived from an EMBL/GenBank/DDBJ whole genome shotgun (WGS) entry which is preliminary data.</text>
</comment>
<dbReference type="AlphaFoldDB" id="A0A170YEP1"/>
<feature type="transmembrane region" description="Helical" evidence="1">
    <location>
        <begin position="288"/>
        <end position="308"/>
    </location>
</feature>
<dbReference type="EMBL" id="BDCR01000001">
    <property type="protein sequence ID" value="GAT61749.1"/>
    <property type="molecule type" value="Genomic_DNA"/>
</dbReference>
<dbReference type="SUPFAM" id="SSF48452">
    <property type="entry name" value="TPR-like"/>
    <property type="match status" value="1"/>
</dbReference>
<dbReference type="InterPro" id="IPR016032">
    <property type="entry name" value="Sig_transdc_resp-reg_C-effctor"/>
</dbReference>
<dbReference type="SUPFAM" id="SSF46894">
    <property type="entry name" value="C-terminal effector domain of the bipartite response regulators"/>
    <property type="match status" value="1"/>
</dbReference>
<reference evidence="3" key="2">
    <citation type="journal article" date="2017" name="Genome Announc.">
        <title>Draft genome sequence of Paludibacter jiangxiensis NM7(T), a propionate-producing fermentative bacterium.</title>
        <authorList>
            <person name="Qiu Y.-L."/>
            <person name="Tourlousse D.M."/>
            <person name="Matsuura N."/>
            <person name="Ohashi A."/>
            <person name="Sekiguchi Y."/>
        </authorList>
    </citation>
    <scope>NUCLEOTIDE SEQUENCE [LARGE SCALE GENOMIC DNA]</scope>
    <source>
        <strain evidence="3">NM7</strain>
    </source>
</reference>
<sequence length="463" mass="54017">MDKCGIDIKSDSLIKEALNYYDRNQDSFRTGYVYLYLSRIYRNQENDQKRSEALIKAIPYAVNSKDNNLLGFIYADKAAIYQNQGLIDSMMFYYKKSLRSLTIANDKRNRNIALLEIGYGYFQKGDLDSALYYYKKAEQELVRFEDKIIKTSLDRLIGVAYLKFQNYPSALQYLRSSIKTSDSYDYHKYILLSQVFLKTGEIDSTHFYLKKYLQTKQDIPEYYDICSELTLKKGNLSDALKYSRMYLNAKNAEYKHYLNTSLNGLEKKLNFEKVEAENQKLTIKNQRFTIIIALVTILCFIIAVIILIEQIKKNKLALKNEADIKLINQQKIKLQTERISKITILQNLIQLKLIPERNLSQIGAQYLKLFGETNYSLTQHTEDIIKNIDVVFDGFSQKLLDRFPSLTQREILVCCCLRAGINQESILSMLSVKSETYYHYRSNIRKKMNAGQDDKVEQILSAI</sequence>
<keyword evidence="1" id="KW-1133">Transmembrane helix</keyword>
<dbReference type="Gene3D" id="1.25.40.10">
    <property type="entry name" value="Tetratricopeptide repeat domain"/>
    <property type="match status" value="2"/>
</dbReference>
<dbReference type="STRING" id="681398.PJIAN_1332"/>
<organism evidence="2 3">
    <name type="scientific">Paludibacter jiangxiensis</name>
    <dbReference type="NCBI Taxonomy" id="681398"/>
    <lineage>
        <taxon>Bacteria</taxon>
        <taxon>Pseudomonadati</taxon>
        <taxon>Bacteroidota</taxon>
        <taxon>Bacteroidia</taxon>
        <taxon>Bacteroidales</taxon>
        <taxon>Paludibacteraceae</taxon>
        <taxon>Paludibacter</taxon>
    </lineage>
</organism>
<keyword evidence="3" id="KW-1185">Reference proteome</keyword>